<evidence type="ECO:0000256" key="1">
    <source>
        <dbReference type="SAM" id="MobiDB-lite"/>
    </source>
</evidence>
<proteinExistence type="predicted"/>
<keyword evidence="3" id="KW-1185">Reference proteome</keyword>
<name>A0ABR1NW34_DIAER</name>
<dbReference type="EMBL" id="JAKNSF020000092">
    <property type="protein sequence ID" value="KAK7717757.1"/>
    <property type="molecule type" value="Genomic_DNA"/>
</dbReference>
<feature type="region of interest" description="Disordered" evidence="1">
    <location>
        <begin position="181"/>
        <end position="231"/>
    </location>
</feature>
<sequence>MAESSQSRPPPPLRDTSHDRIPLCSYVNRHDSPPPYQVFAQTRSSGSEDLDNLRAENPPRSFPSDVGQDIPPPPMESRNETIYAAVVTAVYGLRRALAERDPAMVAAQAIRAIALAVSTSRSYSACIAATTAAEFQALRVVEESRRPDFVSDPYPRILRRNVVGVASDAVRAADATAYDEPYGWPWVDEDDEVHSSQSSTQDGDEVHSSASSTQKTTLTSSPSGPPSQPPS</sequence>
<gene>
    <name evidence="2" type="ORF">SLS63_010712</name>
</gene>
<feature type="compositionally biased region" description="Polar residues" evidence="1">
    <location>
        <begin position="208"/>
        <end position="219"/>
    </location>
</feature>
<evidence type="ECO:0000313" key="2">
    <source>
        <dbReference type="EMBL" id="KAK7717757.1"/>
    </source>
</evidence>
<feature type="region of interest" description="Disordered" evidence="1">
    <location>
        <begin position="1"/>
        <end position="77"/>
    </location>
</feature>
<organism evidence="2 3">
    <name type="scientific">Diaporthe eres</name>
    <name type="common">Phomopsis oblonga</name>
    <dbReference type="NCBI Taxonomy" id="83184"/>
    <lineage>
        <taxon>Eukaryota</taxon>
        <taxon>Fungi</taxon>
        <taxon>Dikarya</taxon>
        <taxon>Ascomycota</taxon>
        <taxon>Pezizomycotina</taxon>
        <taxon>Sordariomycetes</taxon>
        <taxon>Sordariomycetidae</taxon>
        <taxon>Diaporthales</taxon>
        <taxon>Diaporthaceae</taxon>
        <taxon>Diaporthe</taxon>
        <taxon>Diaporthe eres species complex</taxon>
    </lineage>
</organism>
<comment type="caution">
    <text evidence="2">The sequence shown here is derived from an EMBL/GenBank/DDBJ whole genome shotgun (WGS) entry which is preliminary data.</text>
</comment>
<accession>A0ABR1NW34</accession>
<reference evidence="2 3" key="1">
    <citation type="submission" date="2024-02" db="EMBL/GenBank/DDBJ databases">
        <title>De novo assembly and annotation of 12 fungi associated with fruit tree decline syndrome in Ontario, Canada.</title>
        <authorList>
            <person name="Sulman M."/>
            <person name="Ellouze W."/>
            <person name="Ilyukhin E."/>
        </authorList>
    </citation>
    <scope>NUCLEOTIDE SEQUENCE [LARGE SCALE GENOMIC DNA]</scope>
    <source>
        <strain evidence="2 3">M169</strain>
    </source>
</reference>
<protein>
    <submittedName>
        <fullName evidence="2">Uncharacterized protein</fullName>
    </submittedName>
</protein>
<dbReference type="Proteomes" id="UP001430848">
    <property type="component" value="Unassembled WGS sequence"/>
</dbReference>
<evidence type="ECO:0000313" key="3">
    <source>
        <dbReference type="Proteomes" id="UP001430848"/>
    </source>
</evidence>